<dbReference type="InterPro" id="IPR011990">
    <property type="entry name" value="TPR-like_helical_dom_sf"/>
</dbReference>
<accession>A0AB34JB70</accession>
<organism evidence="7 8">
    <name type="scientific">Prymnesium parvum</name>
    <name type="common">Toxic golden alga</name>
    <dbReference type="NCBI Taxonomy" id="97485"/>
    <lineage>
        <taxon>Eukaryota</taxon>
        <taxon>Haptista</taxon>
        <taxon>Haptophyta</taxon>
        <taxon>Prymnesiophyceae</taxon>
        <taxon>Prymnesiales</taxon>
        <taxon>Prymnesiaceae</taxon>
        <taxon>Prymnesium</taxon>
    </lineage>
</organism>
<reference evidence="7 8" key="1">
    <citation type="journal article" date="2024" name="Science">
        <title>Giant polyketide synthase enzymes in the biosynthesis of giant marine polyether toxins.</title>
        <authorList>
            <person name="Fallon T.R."/>
            <person name="Shende V.V."/>
            <person name="Wierzbicki I.H."/>
            <person name="Pendleton A.L."/>
            <person name="Watervoot N.F."/>
            <person name="Auber R.P."/>
            <person name="Gonzalez D.J."/>
            <person name="Wisecaver J.H."/>
            <person name="Moore B.S."/>
        </authorList>
    </citation>
    <scope>NUCLEOTIDE SEQUENCE [LARGE SCALE GENOMIC DNA]</scope>
    <source>
        <strain evidence="7 8">12B1</strain>
    </source>
</reference>
<evidence type="ECO:0000259" key="6">
    <source>
        <dbReference type="PROSITE" id="PS51058"/>
    </source>
</evidence>
<feature type="region of interest" description="Disordered" evidence="5">
    <location>
        <begin position="384"/>
        <end position="525"/>
    </location>
</feature>
<proteinExistence type="predicted"/>
<dbReference type="AlphaFoldDB" id="A0AB34JB70"/>
<feature type="coiled-coil region" evidence="4">
    <location>
        <begin position="333"/>
        <end position="370"/>
    </location>
</feature>
<feature type="compositionally biased region" description="Low complexity" evidence="5">
    <location>
        <begin position="469"/>
        <end position="478"/>
    </location>
</feature>
<comment type="caution">
    <text evidence="7">The sequence shown here is derived from an EMBL/GenBank/DDBJ whole genome shotgun (WGS) entry which is preliminary data.</text>
</comment>
<protein>
    <recommendedName>
        <fullName evidence="6">CXXC-type domain-containing protein</fullName>
    </recommendedName>
</protein>
<dbReference type="Proteomes" id="UP001515480">
    <property type="component" value="Unassembled WGS sequence"/>
</dbReference>
<dbReference type="Gene3D" id="1.25.40.10">
    <property type="entry name" value="Tetratricopeptide repeat domain"/>
    <property type="match status" value="1"/>
</dbReference>
<keyword evidence="8" id="KW-1185">Reference proteome</keyword>
<evidence type="ECO:0000256" key="5">
    <source>
        <dbReference type="SAM" id="MobiDB-lite"/>
    </source>
</evidence>
<feature type="compositionally biased region" description="Low complexity" evidence="5">
    <location>
        <begin position="541"/>
        <end position="550"/>
    </location>
</feature>
<feature type="compositionally biased region" description="Low complexity" evidence="5">
    <location>
        <begin position="491"/>
        <end position="501"/>
    </location>
</feature>
<dbReference type="GO" id="GO:0003677">
    <property type="term" value="F:DNA binding"/>
    <property type="evidence" value="ECO:0007669"/>
    <property type="project" value="InterPro"/>
</dbReference>
<keyword evidence="1" id="KW-0479">Metal-binding</keyword>
<evidence type="ECO:0000256" key="4">
    <source>
        <dbReference type="SAM" id="Coils"/>
    </source>
</evidence>
<keyword evidence="4" id="KW-0175">Coiled coil</keyword>
<evidence type="ECO:0000256" key="2">
    <source>
        <dbReference type="ARBA" id="ARBA00022771"/>
    </source>
</evidence>
<feature type="region of interest" description="Disordered" evidence="5">
    <location>
        <begin position="541"/>
        <end position="571"/>
    </location>
</feature>
<keyword evidence="3" id="KW-0862">Zinc</keyword>
<dbReference type="GO" id="GO:0008270">
    <property type="term" value="F:zinc ion binding"/>
    <property type="evidence" value="ECO:0007669"/>
    <property type="project" value="UniProtKB-KW"/>
</dbReference>
<evidence type="ECO:0000256" key="1">
    <source>
        <dbReference type="ARBA" id="ARBA00022723"/>
    </source>
</evidence>
<evidence type="ECO:0000313" key="8">
    <source>
        <dbReference type="Proteomes" id="UP001515480"/>
    </source>
</evidence>
<evidence type="ECO:0000313" key="7">
    <source>
        <dbReference type="EMBL" id="KAL1515853.1"/>
    </source>
</evidence>
<sequence>MEDKALQACAELFELEDSLDWKWVKNKFRIEAARWARRLDELMRRTREGRPLSVPSLWELVVEFQSVIKPVSMHARWSEQVLREWEATPPDDLDAVHHAIRVLSAHTLNLEIAPRFDFDGEPLVLPAETVETAAPPEAAAHAARLSEPTQPHAEALGFSGGGASNLTENAAKLVGQHSSPVAAGGGNSVPCGVCSACKRSRNCNSCGSCEMAKAGSTRRDACWRRICVENKFMLANAYMRADKHEDALPLYTQSLGMPKFAEQNRLRAMVLRNRSFCFYKLKRGEEALKDADEACAICPGNSTNHLRRFQSIGLISDDPNEQMRALEEGLRYMEEAERRHEAIRGDHNNLERLRKELKRLQAAAKASTQAEPPNDADVGASARLAEEAPKAASASSEAKEETPSRTPPDEEDKQAACNGSCSRSAVPLSDMSAEDLMGAMGGEGRMPDSRPLSETSTLIGEPLLEKSQAPVDDAAAPPAKKHRADEESDVEAAVAAAPSAEINRIDDAATDDGNAEVMAEGPSAGARSNIASEAYAAPAAAATPQALPTPDGGECALSDTQDAHDADTEQGDADECIHKFGPECADSHDIKDATSDSRFGAAVDERRLASLAEEVKRRGLPASLLDSWSVARRPRPQNPRKFDVVFVDLQGRWVRSVNQVISRMLRGGSQKVDHLDGPSGICPSVHDDGKLGEDMAAPAASKEHAMDCDEAADLRAQIPHPWGTPEGLASVMGRRVKLWWGGNNCYFTGTITKFSAMTCKVPPVTQLRST</sequence>
<gene>
    <name evidence="7" type="ORF">AB1Y20_002468</name>
</gene>
<dbReference type="SUPFAM" id="SSF48452">
    <property type="entry name" value="TPR-like"/>
    <property type="match status" value="1"/>
</dbReference>
<dbReference type="InterPro" id="IPR002857">
    <property type="entry name" value="Znf_CXXC"/>
</dbReference>
<dbReference type="EMBL" id="JBGBPQ010000011">
    <property type="protein sequence ID" value="KAL1515853.1"/>
    <property type="molecule type" value="Genomic_DNA"/>
</dbReference>
<evidence type="ECO:0000256" key="3">
    <source>
        <dbReference type="ARBA" id="ARBA00022833"/>
    </source>
</evidence>
<dbReference type="PROSITE" id="PS51058">
    <property type="entry name" value="ZF_CXXC"/>
    <property type="match status" value="1"/>
</dbReference>
<name>A0AB34JB70_PRYPA</name>
<keyword evidence="2" id="KW-0863">Zinc-finger</keyword>
<feature type="domain" description="CXXC-type" evidence="6">
    <location>
        <begin position="184"/>
        <end position="228"/>
    </location>
</feature>